<name>A0A1A8VSW8_PLAOA</name>
<keyword evidence="6" id="KW-0539">Nucleus</keyword>
<dbReference type="EMBL" id="FLQV01000116">
    <property type="protein sequence ID" value="SBS81913.1"/>
    <property type="molecule type" value="Genomic_DNA"/>
</dbReference>
<sequence length="158" mass="18479">MFDVGKKKKKDVYDSTAAGINKANNRTEKKNKTAISTKKNDLRAGLPFNKWEMAFFCPNCHNIVLVHIENGVYFYCKSCNFKYKIKNKIYNKFDCEEHNKTVPLDAVDINNKNMSKTQAICPKCTHDEAYFYSMQIRSADEPSTIFYICIKCNYHWKE</sequence>
<reference evidence="10" key="1">
    <citation type="submission" date="2016-05" db="EMBL/GenBank/DDBJ databases">
        <authorList>
            <person name="Naeem Raeece"/>
        </authorList>
    </citation>
    <scope>NUCLEOTIDE SEQUENCE [LARGE SCALE GENOMIC DNA]</scope>
</reference>
<dbReference type="SMART" id="SM00440">
    <property type="entry name" value="ZnF_C2C2"/>
    <property type="match status" value="1"/>
</dbReference>
<dbReference type="GO" id="GO:0003676">
    <property type="term" value="F:nucleic acid binding"/>
    <property type="evidence" value="ECO:0007669"/>
    <property type="project" value="InterPro"/>
</dbReference>
<dbReference type="PROSITE" id="PS00466">
    <property type="entry name" value="ZF_TFIIS_1"/>
    <property type="match status" value="1"/>
</dbReference>
<organism evidence="9 10">
    <name type="scientific">Plasmodium ovale curtisi</name>
    <dbReference type="NCBI Taxonomy" id="864141"/>
    <lineage>
        <taxon>Eukaryota</taxon>
        <taxon>Sar</taxon>
        <taxon>Alveolata</taxon>
        <taxon>Apicomplexa</taxon>
        <taxon>Aconoidasida</taxon>
        <taxon>Haemosporida</taxon>
        <taxon>Plasmodiidae</taxon>
        <taxon>Plasmodium</taxon>
        <taxon>Plasmodium (Plasmodium)</taxon>
    </lineage>
</organism>
<comment type="subcellular location">
    <subcellularLocation>
        <location evidence="1">Nucleus</location>
    </subcellularLocation>
</comment>
<gene>
    <name evidence="9" type="ORF">POVCU1_006250</name>
</gene>
<proteinExistence type="predicted"/>
<keyword evidence="4 7" id="KW-0863">Zinc-finger</keyword>
<dbReference type="Gene3D" id="2.20.25.10">
    <property type="match status" value="1"/>
</dbReference>
<keyword evidence="3" id="KW-0479">Metal-binding</keyword>
<keyword evidence="5" id="KW-0862">Zinc</keyword>
<dbReference type="PANTHER" id="PTHR11239">
    <property type="entry name" value="DNA-DIRECTED RNA POLYMERASE"/>
    <property type="match status" value="1"/>
</dbReference>
<evidence type="ECO:0000256" key="6">
    <source>
        <dbReference type="ARBA" id="ARBA00023242"/>
    </source>
</evidence>
<dbReference type="GO" id="GO:0003899">
    <property type="term" value="F:DNA-directed RNA polymerase activity"/>
    <property type="evidence" value="ECO:0007669"/>
    <property type="project" value="InterPro"/>
</dbReference>
<evidence type="ECO:0000256" key="5">
    <source>
        <dbReference type="ARBA" id="ARBA00022833"/>
    </source>
</evidence>
<dbReference type="Proteomes" id="UP000078546">
    <property type="component" value="Unassembled WGS sequence"/>
</dbReference>
<evidence type="ECO:0000313" key="10">
    <source>
        <dbReference type="Proteomes" id="UP000078546"/>
    </source>
</evidence>
<evidence type="ECO:0000313" key="9">
    <source>
        <dbReference type="EMBL" id="SBS81913.1"/>
    </source>
</evidence>
<dbReference type="InterPro" id="IPR001222">
    <property type="entry name" value="Znf_TFIIS"/>
</dbReference>
<evidence type="ECO:0000256" key="4">
    <source>
        <dbReference type="ARBA" id="ARBA00022771"/>
    </source>
</evidence>
<dbReference type="InterPro" id="IPR034014">
    <property type="entry name" value="Zn_ribbon_RPC11_C"/>
</dbReference>
<evidence type="ECO:0000256" key="1">
    <source>
        <dbReference type="ARBA" id="ARBA00004123"/>
    </source>
</evidence>
<dbReference type="GO" id="GO:0006386">
    <property type="term" value="P:termination of RNA polymerase III transcription"/>
    <property type="evidence" value="ECO:0007669"/>
    <property type="project" value="TreeGrafter"/>
</dbReference>
<dbReference type="PANTHER" id="PTHR11239:SF12">
    <property type="entry name" value="DNA-DIRECTED RNA POLYMERASE III SUBUNIT RPC10"/>
    <property type="match status" value="1"/>
</dbReference>
<dbReference type="PROSITE" id="PS51133">
    <property type="entry name" value="ZF_TFIIS_2"/>
    <property type="match status" value="1"/>
</dbReference>
<evidence type="ECO:0000256" key="7">
    <source>
        <dbReference type="PROSITE-ProRule" id="PRU00472"/>
    </source>
</evidence>
<dbReference type="GO" id="GO:0008270">
    <property type="term" value="F:zinc ion binding"/>
    <property type="evidence" value="ECO:0007669"/>
    <property type="project" value="UniProtKB-KW"/>
</dbReference>
<dbReference type="Pfam" id="PF01096">
    <property type="entry name" value="Zn_ribbon_TFIIS"/>
    <property type="match status" value="1"/>
</dbReference>
<keyword evidence="2" id="KW-0240">DNA-directed RNA polymerase</keyword>
<evidence type="ECO:0000256" key="3">
    <source>
        <dbReference type="ARBA" id="ARBA00022723"/>
    </source>
</evidence>
<dbReference type="GO" id="GO:0005666">
    <property type="term" value="C:RNA polymerase III complex"/>
    <property type="evidence" value="ECO:0007669"/>
    <property type="project" value="TreeGrafter"/>
</dbReference>
<dbReference type="FunFam" id="2.20.25.10:FF:000031">
    <property type="entry name" value="DNA-directed RNA polymerase subunit"/>
    <property type="match status" value="1"/>
</dbReference>
<dbReference type="CDD" id="cd10509">
    <property type="entry name" value="Zn-ribbon_RPC11"/>
    <property type="match status" value="1"/>
</dbReference>
<keyword evidence="2" id="KW-0804">Transcription</keyword>
<accession>A0A1A8VSW8</accession>
<evidence type="ECO:0000259" key="8">
    <source>
        <dbReference type="PROSITE" id="PS51133"/>
    </source>
</evidence>
<dbReference type="SUPFAM" id="SSF57783">
    <property type="entry name" value="Zinc beta-ribbon"/>
    <property type="match status" value="1"/>
</dbReference>
<protein>
    <submittedName>
        <fullName evidence="9">Transcription factor</fullName>
    </submittedName>
</protein>
<evidence type="ECO:0000256" key="2">
    <source>
        <dbReference type="ARBA" id="ARBA00022478"/>
    </source>
</evidence>
<dbReference type="InterPro" id="IPR012164">
    <property type="entry name" value="Rpa12/Rpb9/Rpc10/TFS"/>
</dbReference>
<feature type="domain" description="TFIIS-type" evidence="8">
    <location>
        <begin position="117"/>
        <end position="157"/>
    </location>
</feature>
<dbReference type="AlphaFoldDB" id="A0A1A8VSW8"/>